<evidence type="ECO:0000313" key="1">
    <source>
        <dbReference type="EMBL" id="XCG49997.1"/>
    </source>
</evidence>
<protein>
    <recommendedName>
        <fullName evidence="2">HEAT repeat domain-containing protein</fullName>
    </recommendedName>
</protein>
<evidence type="ECO:0008006" key="2">
    <source>
        <dbReference type="Google" id="ProtNLM"/>
    </source>
</evidence>
<dbReference type="RefSeq" id="WP_353647017.1">
    <property type="nucleotide sequence ID" value="NZ_CP159253.1"/>
</dbReference>
<dbReference type="AlphaFoldDB" id="A0AAU8CT38"/>
<proteinExistence type="predicted"/>
<dbReference type="EMBL" id="CP159253">
    <property type="protein sequence ID" value="XCG49997.1"/>
    <property type="molecule type" value="Genomic_DNA"/>
</dbReference>
<accession>A0AAU8CT38</accession>
<sequence>MLQPYGFTLSTEEHELAFTATSARDFLEEQSRDHPLAVAGLGLLAKFGRAERVRSDLLDILEKGNEDATAFRATSRYIVAVAHR</sequence>
<name>A0AAU8CT38_9HYPH</name>
<gene>
    <name evidence="1" type="ORF">ABVK50_05715</name>
</gene>
<organism evidence="1">
    <name type="scientific">Mesorhizobium sp. WSM2240</name>
    <dbReference type="NCBI Taxonomy" id="3228851"/>
    <lineage>
        <taxon>Bacteria</taxon>
        <taxon>Pseudomonadati</taxon>
        <taxon>Pseudomonadota</taxon>
        <taxon>Alphaproteobacteria</taxon>
        <taxon>Hyphomicrobiales</taxon>
        <taxon>Phyllobacteriaceae</taxon>
        <taxon>Mesorhizobium</taxon>
    </lineage>
</organism>
<reference evidence="1" key="1">
    <citation type="submission" date="2024-06" db="EMBL/GenBank/DDBJ databases">
        <title>Mesorhizobium karijinii sp. nov., a symbiont of the iconic Swainsona formosa from arid Australia.</title>
        <authorList>
            <person name="Hill Y.J."/>
            <person name="Watkin E.L.J."/>
            <person name="O'Hara G.W."/>
            <person name="Terpolilli J."/>
            <person name="Tye M.L."/>
            <person name="Kohlmeier M.G."/>
        </authorList>
    </citation>
    <scope>NUCLEOTIDE SEQUENCE</scope>
    <source>
        <strain evidence="1">WSM2240</strain>
    </source>
</reference>